<dbReference type="FunFam" id="3.90.470.10:FF:000001">
    <property type="entry name" value="50S ribosomal protein L22"/>
    <property type="match status" value="1"/>
</dbReference>
<evidence type="ECO:0000256" key="5">
    <source>
        <dbReference type="ARBA" id="ARBA00022884"/>
    </source>
</evidence>
<evidence type="ECO:0000313" key="15">
    <source>
        <dbReference type="Proteomes" id="UP000199433"/>
    </source>
</evidence>
<dbReference type="Proteomes" id="UP000199433">
    <property type="component" value="Unassembled WGS sequence"/>
</dbReference>
<comment type="function">
    <text evidence="8">This protein binds specifically to 23S rRNA; its binding is stimulated by other ribosomal proteins, e.g. L4, L17, and L20. It is important during the early stages of 50S assembly. It makes multiple contacts with different domains of the 23S rRNA in the assembled 50S subunit and ribosome.</text>
</comment>
<dbReference type="GO" id="GO:0003735">
    <property type="term" value="F:structural constituent of ribosome"/>
    <property type="evidence" value="ECO:0007669"/>
    <property type="project" value="InterPro"/>
</dbReference>
<dbReference type="HAMAP" id="MF_01331_B">
    <property type="entry name" value="Ribosomal_uL22_B"/>
    <property type="match status" value="1"/>
</dbReference>
<dbReference type="CDD" id="cd00336">
    <property type="entry name" value="Ribosomal_L22"/>
    <property type="match status" value="1"/>
</dbReference>
<dbReference type="AlphaFoldDB" id="A0A1G8XMU7"/>
<dbReference type="GO" id="GO:0022625">
    <property type="term" value="C:cytosolic large ribosomal subunit"/>
    <property type="evidence" value="ECO:0007669"/>
    <property type="project" value="TreeGrafter"/>
</dbReference>
<comment type="function">
    <text evidence="10 13">This protein binds specifically to 23S rRNA; its binding is stimulated by other ribosomal proteins, e.g., L4, L17, and L20. It is important during the early stages of 50S assembly. It makes multiple contacts with different domains of the 23S rRNA in the assembled 50S subunit and ribosome.</text>
</comment>
<dbReference type="RefSeq" id="WP_091265293.1">
    <property type="nucleotide sequence ID" value="NZ_FNFK01000007.1"/>
</dbReference>
<dbReference type="PANTHER" id="PTHR13501:SF8">
    <property type="entry name" value="LARGE RIBOSOMAL SUBUNIT PROTEIN UL22M"/>
    <property type="match status" value="1"/>
</dbReference>
<comment type="subunit">
    <text evidence="3 10 12">Part of the 50S ribosomal subunit.</text>
</comment>
<dbReference type="Pfam" id="PF00237">
    <property type="entry name" value="Ribosomal_L22"/>
    <property type="match status" value="1"/>
</dbReference>
<evidence type="ECO:0000256" key="9">
    <source>
        <dbReference type="ARBA" id="ARBA00035207"/>
    </source>
</evidence>
<dbReference type="Gene3D" id="3.90.470.10">
    <property type="entry name" value="Ribosomal protein L22/L17"/>
    <property type="match status" value="1"/>
</dbReference>
<evidence type="ECO:0000256" key="11">
    <source>
        <dbReference type="RuleBase" id="RU004005"/>
    </source>
</evidence>
<organism evidence="14 15">
    <name type="scientific">Alkalibacterium thalassium</name>
    <dbReference type="NCBI Taxonomy" id="426701"/>
    <lineage>
        <taxon>Bacteria</taxon>
        <taxon>Bacillati</taxon>
        <taxon>Bacillota</taxon>
        <taxon>Bacilli</taxon>
        <taxon>Lactobacillales</taxon>
        <taxon>Carnobacteriaceae</taxon>
        <taxon>Alkalibacterium</taxon>
    </lineage>
</organism>
<protein>
    <recommendedName>
        <fullName evidence="9 10">Large ribosomal subunit protein uL22</fullName>
    </recommendedName>
</protein>
<dbReference type="OrthoDB" id="9805969at2"/>
<evidence type="ECO:0000256" key="7">
    <source>
        <dbReference type="ARBA" id="ARBA00023274"/>
    </source>
</evidence>
<evidence type="ECO:0000256" key="4">
    <source>
        <dbReference type="ARBA" id="ARBA00022730"/>
    </source>
</evidence>
<comment type="similarity">
    <text evidence="2 10 11">Belongs to the universal ribosomal protein uL22 family.</text>
</comment>
<gene>
    <name evidence="10" type="primary">rplV</name>
    <name evidence="14" type="ORF">SAMN04488098_100725</name>
</gene>
<name>A0A1G8XMU7_9LACT</name>
<accession>A0A1G8XMU7</accession>
<evidence type="ECO:0000256" key="13">
    <source>
        <dbReference type="RuleBase" id="RU004008"/>
    </source>
</evidence>
<evidence type="ECO:0000256" key="6">
    <source>
        <dbReference type="ARBA" id="ARBA00022980"/>
    </source>
</evidence>
<evidence type="ECO:0000256" key="1">
    <source>
        <dbReference type="ARBA" id="ARBA00003478"/>
    </source>
</evidence>
<reference evidence="15" key="1">
    <citation type="submission" date="2016-10" db="EMBL/GenBank/DDBJ databases">
        <authorList>
            <person name="Varghese N."/>
            <person name="Submissions S."/>
        </authorList>
    </citation>
    <scope>NUCLEOTIDE SEQUENCE [LARGE SCALE GENOMIC DNA]</scope>
    <source>
        <strain evidence="15">DSM 19181</strain>
    </source>
</reference>
<proteinExistence type="inferred from homology"/>
<evidence type="ECO:0000256" key="8">
    <source>
        <dbReference type="ARBA" id="ARBA00025084"/>
    </source>
</evidence>
<dbReference type="STRING" id="426701.SAMN04488098_100725"/>
<evidence type="ECO:0000313" key="14">
    <source>
        <dbReference type="EMBL" id="SDJ91777.1"/>
    </source>
</evidence>
<dbReference type="NCBIfam" id="TIGR01044">
    <property type="entry name" value="rplV_bact"/>
    <property type="match status" value="1"/>
</dbReference>
<evidence type="ECO:0000256" key="12">
    <source>
        <dbReference type="RuleBase" id="RU004006"/>
    </source>
</evidence>
<keyword evidence="6 10" id="KW-0689">Ribosomal protein</keyword>
<dbReference type="InterPro" id="IPR036394">
    <property type="entry name" value="Ribosomal_uL22_sf"/>
</dbReference>
<keyword evidence="5 10" id="KW-0694">RNA-binding</keyword>
<dbReference type="InterPro" id="IPR001063">
    <property type="entry name" value="Ribosomal_uL22"/>
</dbReference>
<dbReference type="PANTHER" id="PTHR13501">
    <property type="entry name" value="CHLOROPLAST 50S RIBOSOMAL PROTEIN L22-RELATED"/>
    <property type="match status" value="1"/>
</dbReference>
<evidence type="ECO:0000256" key="3">
    <source>
        <dbReference type="ARBA" id="ARBA00011838"/>
    </source>
</evidence>
<dbReference type="GO" id="GO:0019843">
    <property type="term" value="F:rRNA binding"/>
    <property type="evidence" value="ECO:0007669"/>
    <property type="project" value="UniProtKB-UniRule"/>
</dbReference>
<dbReference type="GO" id="GO:0006412">
    <property type="term" value="P:translation"/>
    <property type="evidence" value="ECO:0007669"/>
    <property type="project" value="UniProtKB-UniRule"/>
</dbReference>
<sequence>MAETVTAAKATARMVRIAPRKARLVVDTIRGKSAAEAISILRFTNRGAAEAVEKVLMSAIANAEHNYDMDIEELVVSEAYVNEGATLKRFRPRAKGAASRINKRTSHITVVVSEKKEG</sequence>
<dbReference type="InterPro" id="IPR047867">
    <property type="entry name" value="Ribosomal_uL22_bac/org-type"/>
</dbReference>
<evidence type="ECO:0000256" key="2">
    <source>
        <dbReference type="ARBA" id="ARBA00009451"/>
    </source>
</evidence>
<evidence type="ECO:0000256" key="10">
    <source>
        <dbReference type="HAMAP-Rule" id="MF_01331"/>
    </source>
</evidence>
<dbReference type="EMBL" id="FNFK01000007">
    <property type="protein sequence ID" value="SDJ91777.1"/>
    <property type="molecule type" value="Genomic_DNA"/>
</dbReference>
<keyword evidence="7 10" id="KW-0687">Ribonucleoprotein</keyword>
<keyword evidence="4 10" id="KW-0699">rRNA-binding</keyword>
<dbReference type="InterPro" id="IPR005727">
    <property type="entry name" value="Ribosomal_uL22_bac/chlpt-type"/>
</dbReference>
<dbReference type="SUPFAM" id="SSF54843">
    <property type="entry name" value="Ribosomal protein L22"/>
    <property type="match status" value="1"/>
</dbReference>
<keyword evidence="15" id="KW-1185">Reference proteome</keyword>
<comment type="function">
    <text evidence="1 10">The globular domain of the protein is located near the polypeptide exit tunnel on the outside of the subunit, while an extended beta-hairpin is found that lines the wall of the exit tunnel in the center of the 70S ribosome.</text>
</comment>